<gene>
    <name evidence="1" type="ORF">FSB_LOCUS33083</name>
</gene>
<dbReference type="AlphaFoldDB" id="A0A2N9H0N9"/>
<sequence length="97" mass="11031">MWMSTESGIFEVTPYSNALRDSAGHYFPLKSIWGARVPRKVVEELAFLVKDNLPSKHLVLSVEEALVSFLQDDTRKGLFLSHENFPVLLLILRGSRD</sequence>
<name>A0A2N9H0N9_FAGSY</name>
<organism evidence="1">
    <name type="scientific">Fagus sylvatica</name>
    <name type="common">Beechnut</name>
    <dbReference type="NCBI Taxonomy" id="28930"/>
    <lineage>
        <taxon>Eukaryota</taxon>
        <taxon>Viridiplantae</taxon>
        <taxon>Streptophyta</taxon>
        <taxon>Embryophyta</taxon>
        <taxon>Tracheophyta</taxon>
        <taxon>Spermatophyta</taxon>
        <taxon>Magnoliopsida</taxon>
        <taxon>eudicotyledons</taxon>
        <taxon>Gunneridae</taxon>
        <taxon>Pentapetalae</taxon>
        <taxon>rosids</taxon>
        <taxon>fabids</taxon>
        <taxon>Fagales</taxon>
        <taxon>Fagaceae</taxon>
        <taxon>Fagus</taxon>
    </lineage>
</organism>
<protein>
    <submittedName>
        <fullName evidence="1">Uncharacterized protein</fullName>
    </submittedName>
</protein>
<evidence type="ECO:0000313" key="1">
    <source>
        <dbReference type="EMBL" id="SPD05201.1"/>
    </source>
</evidence>
<accession>A0A2N9H0N9</accession>
<reference evidence="1" key="1">
    <citation type="submission" date="2018-02" db="EMBL/GenBank/DDBJ databases">
        <authorList>
            <person name="Cohen D.B."/>
            <person name="Kent A.D."/>
        </authorList>
    </citation>
    <scope>NUCLEOTIDE SEQUENCE</scope>
</reference>
<proteinExistence type="predicted"/>
<dbReference type="EMBL" id="OIVN01002629">
    <property type="protein sequence ID" value="SPD05201.1"/>
    <property type="molecule type" value="Genomic_DNA"/>
</dbReference>